<organism evidence="1">
    <name type="scientific">freshwater metagenome</name>
    <dbReference type="NCBI Taxonomy" id="449393"/>
    <lineage>
        <taxon>unclassified sequences</taxon>
        <taxon>metagenomes</taxon>
        <taxon>ecological metagenomes</taxon>
    </lineage>
</organism>
<proteinExistence type="predicted"/>
<reference evidence="1" key="1">
    <citation type="submission" date="2020-05" db="EMBL/GenBank/DDBJ databases">
        <authorList>
            <person name="Chiriac C."/>
            <person name="Salcher M."/>
            <person name="Ghai R."/>
            <person name="Kavagutti S V."/>
        </authorList>
    </citation>
    <scope>NUCLEOTIDE SEQUENCE</scope>
</reference>
<dbReference type="AlphaFoldDB" id="A0A6J7UJ04"/>
<dbReference type="Pfam" id="PF14081">
    <property type="entry name" value="DUF4262"/>
    <property type="match status" value="1"/>
</dbReference>
<evidence type="ECO:0000313" key="1">
    <source>
        <dbReference type="EMBL" id="CAB5065810.1"/>
    </source>
</evidence>
<gene>
    <name evidence="1" type="ORF">UFOPK4347_01024</name>
</gene>
<dbReference type="InterPro" id="IPR025358">
    <property type="entry name" value="DUF4262"/>
</dbReference>
<accession>A0A6J7UJ04</accession>
<protein>
    <submittedName>
        <fullName evidence="1">Unannotated protein</fullName>
    </submittedName>
</protein>
<dbReference type="EMBL" id="CAFBQU010000024">
    <property type="protein sequence ID" value="CAB5065810.1"/>
    <property type="molecule type" value="Genomic_DNA"/>
</dbReference>
<sequence length="150" mass="16507">MEKIEWMVETFGWATESVDPGVAKAANGSPFPTYSYTLNFTEATTFPNVVVCGLTPVACKGLFDLVVDVVAAGNSIEIGTELLGLFDGEQRARFISVDMNEWGHLFATATSWYKAKPFSMVQLLWPDRNGFLPGEVGFDQRLTFTQPLLG</sequence>
<name>A0A6J7UJ04_9ZZZZ</name>